<dbReference type="STRING" id="290052.ASU35_11925"/>
<accession>A0A0V8QDU3</accession>
<protein>
    <submittedName>
        <fullName evidence="1">Uncharacterized protein</fullName>
    </submittedName>
</protein>
<sequence>MSNIIGKLCSDCEVFMTNLSNLKEIISRCRCAGYCDAAKCFNEIRGKQLGRAYCDFTDECMPIIEELEQKTADTKFIEELRILVGGREKTNNEETYKAFDKVTKTLLAFEKEHSINEREI</sequence>
<proteinExistence type="predicted"/>
<keyword evidence="2" id="KW-1185">Reference proteome</keyword>
<dbReference type="AlphaFoldDB" id="A0A0V8QDU3"/>
<comment type="caution">
    <text evidence="1">The sequence shown here is derived from an EMBL/GenBank/DDBJ whole genome shotgun (WGS) entry which is preliminary data.</text>
</comment>
<evidence type="ECO:0000313" key="2">
    <source>
        <dbReference type="Proteomes" id="UP000054874"/>
    </source>
</evidence>
<name>A0A0V8QDU3_9FIRM</name>
<organism evidence="1 2">
    <name type="scientific">Acetivibrio ethanolgignens</name>
    <dbReference type="NCBI Taxonomy" id="290052"/>
    <lineage>
        <taxon>Bacteria</taxon>
        <taxon>Bacillati</taxon>
        <taxon>Bacillota</taxon>
        <taxon>Clostridia</taxon>
        <taxon>Eubacteriales</taxon>
        <taxon>Oscillospiraceae</taxon>
        <taxon>Acetivibrio</taxon>
    </lineage>
</organism>
<gene>
    <name evidence="1" type="ORF">ASU35_11925</name>
</gene>
<dbReference type="Proteomes" id="UP000054874">
    <property type="component" value="Unassembled WGS sequence"/>
</dbReference>
<reference evidence="1 2" key="1">
    <citation type="submission" date="2015-11" db="EMBL/GenBank/DDBJ databases">
        <title>Butyribacter intestini gen. nov., sp. nov., a butyric acid-producing bacterium of the family Lachnospiraceae isolated from the human faeces.</title>
        <authorList>
            <person name="Zou Y."/>
            <person name="Xue W."/>
            <person name="Luo G."/>
            <person name="Lv M."/>
        </authorList>
    </citation>
    <scope>NUCLEOTIDE SEQUENCE [LARGE SCALE GENOMIC DNA]</scope>
    <source>
        <strain evidence="1 2">ACET-33324</strain>
    </source>
</reference>
<dbReference type="EMBL" id="LNAM01000162">
    <property type="protein sequence ID" value="KSV58765.1"/>
    <property type="molecule type" value="Genomic_DNA"/>
</dbReference>
<evidence type="ECO:0000313" key="1">
    <source>
        <dbReference type="EMBL" id="KSV58765.1"/>
    </source>
</evidence>